<protein>
    <submittedName>
        <fullName evidence="2">Alpha/beta fold hydrolase</fullName>
    </submittedName>
</protein>
<dbReference type="GO" id="GO:0016787">
    <property type="term" value="F:hydrolase activity"/>
    <property type="evidence" value="ECO:0007669"/>
    <property type="project" value="UniProtKB-KW"/>
</dbReference>
<accession>A0A7K3M4L7</accession>
<sequence>MPTTTSRDGTTIAYEQAGSGPPLLIVDGALCYRAFGPSKKLREQLTDAFTVLTYDRRGRGESADTAPYAVEREIEDIEAVVKEAGGSAFAFGMSSGAALVLEAANHDVGITKLATYEAPFTVSDDAPPEPPDYAERLNGLLAADRRGDAVKLFMKLVGTPRIAVVMMQLMPMWRKLRGVAPTLPYDYAILEFGRHHRPLPPDRWTSVTMPALVMDGGKSPDWMRASQAAIAEILPDAHYRTLEGQTHLLKAAVVAPVLKDFLR</sequence>
<dbReference type="EMBL" id="WLZY01000004">
    <property type="protein sequence ID" value="NDL58254.1"/>
    <property type="molecule type" value="Genomic_DNA"/>
</dbReference>
<dbReference type="RefSeq" id="WP_162450926.1">
    <property type="nucleotide sequence ID" value="NZ_WLZY01000004.1"/>
</dbReference>
<dbReference type="SUPFAM" id="SSF53474">
    <property type="entry name" value="alpha/beta-Hydrolases"/>
    <property type="match status" value="1"/>
</dbReference>
<dbReference type="Gene3D" id="3.40.50.1820">
    <property type="entry name" value="alpha/beta hydrolase"/>
    <property type="match status" value="1"/>
</dbReference>
<reference evidence="2 3" key="1">
    <citation type="submission" date="2019-11" db="EMBL/GenBank/DDBJ databases">
        <authorList>
            <person name="Li X.-J."/>
            <person name="Feng X.-M."/>
        </authorList>
    </citation>
    <scope>NUCLEOTIDE SEQUENCE [LARGE SCALE GENOMIC DNA]</scope>
    <source>
        <strain evidence="2 3">XMNu-373</strain>
    </source>
</reference>
<keyword evidence="3" id="KW-1185">Reference proteome</keyword>
<dbReference type="PANTHER" id="PTHR43433:SF5">
    <property type="entry name" value="AB HYDROLASE-1 DOMAIN-CONTAINING PROTEIN"/>
    <property type="match status" value="1"/>
</dbReference>
<comment type="caution">
    <text evidence="2">The sequence shown here is derived from an EMBL/GenBank/DDBJ whole genome shotgun (WGS) entry which is preliminary data.</text>
</comment>
<dbReference type="AlphaFoldDB" id="A0A7K3M4L7"/>
<evidence type="ECO:0000259" key="1">
    <source>
        <dbReference type="Pfam" id="PF12697"/>
    </source>
</evidence>
<gene>
    <name evidence="2" type="ORF">F7O44_14355</name>
</gene>
<evidence type="ECO:0000313" key="3">
    <source>
        <dbReference type="Proteomes" id="UP000460435"/>
    </source>
</evidence>
<dbReference type="Pfam" id="PF12697">
    <property type="entry name" value="Abhydrolase_6"/>
    <property type="match status" value="1"/>
</dbReference>
<proteinExistence type="predicted"/>
<dbReference type="InterPro" id="IPR029058">
    <property type="entry name" value="AB_hydrolase_fold"/>
</dbReference>
<dbReference type="Proteomes" id="UP000460435">
    <property type="component" value="Unassembled WGS sequence"/>
</dbReference>
<dbReference type="PANTHER" id="PTHR43433">
    <property type="entry name" value="HYDROLASE, ALPHA/BETA FOLD FAMILY PROTEIN"/>
    <property type="match status" value="1"/>
</dbReference>
<keyword evidence="2" id="KW-0378">Hydrolase</keyword>
<feature type="domain" description="AB hydrolase-1" evidence="1">
    <location>
        <begin position="30"/>
        <end position="248"/>
    </location>
</feature>
<organism evidence="2 3">
    <name type="scientific">Phytoactinopolyspora mesophila</name>
    <dbReference type="NCBI Taxonomy" id="2650750"/>
    <lineage>
        <taxon>Bacteria</taxon>
        <taxon>Bacillati</taxon>
        <taxon>Actinomycetota</taxon>
        <taxon>Actinomycetes</taxon>
        <taxon>Jiangellales</taxon>
        <taxon>Jiangellaceae</taxon>
        <taxon>Phytoactinopolyspora</taxon>
    </lineage>
</organism>
<name>A0A7K3M4L7_9ACTN</name>
<dbReference type="InterPro" id="IPR000073">
    <property type="entry name" value="AB_hydrolase_1"/>
</dbReference>
<dbReference type="InterPro" id="IPR050471">
    <property type="entry name" value="AB_hydrolase"/>
</dbReference>
<evidence type="ECO:0000313" key="2">
    <source>
        <dbReference type="EMBL" id="NDL58254.1"/>
    </source>
</evidence>